<sequence>MGRIGIKMTSTIVLAHILGLFVVVYGDVGLVNPSKLEMFVDEIPDMPRIKGYDVVHGVPVSKTLKISMFQKYLLCCHICLNYYTKVNPVNRVMLFAE</sequence>
<proteinExistence type="predicted"/>
<dbReference type="AlphaFoldDB" id="A0A2U1NNE1"/>
<name>A0A2U1NNE1_ARTAN</name>
<evidence type="ECO:0000256" key="5">
    <source>
        <dbReference type="ARBA" id="ARBA00023008"/>
    </source>
</evidence>
<dbReference type="PANTHER" id="PTHR48461">
    <property type="entry name" value="MULTICOPPER OXIDASE LPR1-LIKE"/>
    <property type="match status" value="1"/>
</dbReference>
<gene>
    <name evidence="7" type="ORF">CTI12_AA246070</name>
</gene>
<evidence type="ECO:0000313" key="8">
    <source>
        <dbReference type="Proteomes" id="UP000245207"/>
    </source>
</evidence>
<keyword evidence="2" id="KW-0479">Metal-binding</keyword>
<dbReference type="STRING" id="35608.A0A2U1NNE1"/>
<evidence type="ECO:0000256" key="3">
    <source>
        <dbReference type="ARBA" id="ARBA00022729"/>
    </source>
</evidence>
<evidence type="ECO:0000256" key="6">
    <source>
        <dbReference type="ARBA" id="ARBA00023180"/>
    </source>
</evidence>
<evidence type="ECO:0000313" key="7">
    <source>
        <dbReference type="EMBL" id="PWA75025.1"/>
    </source>
</evidence>
<dbReference type="GO" id="GO:0046872">
    <property type="term" value="F:metal ion binding"/>
    <property type="evidence" value="ECO:0007669"/>
    <property type="project" value="UniProtKB-KW"/>
</dbReference>
<dbReference type="EMBL" id="PKPP01002471">
    <property type="protein sequence ID" value="PWA75025.1"/>
    <property type="molecule type" value="Genomic_DNA"/>
</dbReference>
<evidence type="ECO:0000256" key="1">
    <source>
        <dbReference type="ARBA" id="ARBA00001935"/>
    </source>
</evidence>
<dbReference type="GO" id="GO:0016036">
    <property type="term" value="P:cellular response to phosphate starvation"/>
    <property type="evidence" value="ECO:0007669"/>
    <property type="project" value="InterPro"/>
</dbReference>
<reference evidence="7 8" key="1">
    <citation type="journal article" date="2018" name="Mol. Plant">
        <title>The genome of Artemisia annua provides insight into the evolution of Asteraceae family and artemisinin biosynthesis.</title>
        <authorList>
            <person name="Shen Q."/>
            <person name="Zhang L."/>
            <person name="Liao Z."/>
            <person name="Wang S."/>
            <person name="Yan T."/>
            <person name="Shi P."/>
            <person name="Liu M."/>
            <person name="Fu X."/>
            <person name="Pan Q."/>
            <person name="Wang Y."/>
            <person name="Lv Z."/>
            <person name="Lu X."/>
            <person name="Zhang F."/>
            <person name="Jiang W."/>
            <person name="Ma Y."/>
            <person name="Chen M."/>
            <person name="Hao X."/>
            <person name="Li L."/>
            <person name="Tang Y."/>
            <person name="Lv G."/>
            <person name="Zhou Y."/>
            <person name="Sun X."/>
            <person name="Brodelius P.E."/>
            <person name="Rose J.K.C."/>
            <person name="Tang K."/>
        </authorList>
    </citation>
    <scope>NUCLEOTIDE SEQUENCE [LARGE SCALE GENOMIC DNA]</scope>
    <source>
        <strain evidence="8">cv. Huhao1</strain>
        <tissue evidence="7">Leaf</tissue>
    </source>
</reference>
<comment type="cofactor">
    <cofactor evidence="1">
        <name>Cu cation</name>
        <dbReference type="ChEBI" id="CHEBI:23378"/>
    </cofactor>
</comment>
<dbReference type="PANTHER" id="PTHR48461:SF1">
    <property type="entry name" value="MULTICOPPER OXIDASE LPR1-LIKE"/>
    <property type="match status" value="1"/>
</dbReference>
<evidence type="ECO:0000256" key="4">
    <source>
        <dbReference type="ARBA" id="ARBA00023002"/>
    </source>
</evidence>
<dbReference type="Proteomes" id="UP000245207">
    <property type="component" value="Unassembled WGS sequence"/>
</dbReference>
<keyword evidence="8" id="KW-1185">Reference proteome</keyword>
<evidence type="ECO:0000256" key="2">
    <source>
        <dbReference type="ARBA" id="ARBA00022723"/>
    </source>
</evidence>
<keyword evidence="6" id="KW-0325">Glycoprotein</keyword>
<keyword evidence="3" id="KW-0732">Signal</keyword>
<dbReference type="InterPro" id="IPR052152">
    <property type="entry name" value="LPR1/LPR2"/>
</dbReference>
<organism evidence="7 8">
    <name type="scientific">Artemisia annua</name>
    <name type="common">Sweet wormwood</name>
    <dbReference type="NCBI Taxonomy" id="35608"/>
    <lineage>
        <taxon>Eukaryota</taxon>
        <taxon>Viridiplantae</taxon>
        <taxon>Streptophyta</taxon>
        <taxon>Embryophyta</taxon>
        <taxon>Tracheophyta</taxon>
        <taxon>Spermatophyta</taxon>
        <taxon>Magnoliopsida</taxon>
        <taxon>eudicotyledons</taxon>
        <taxon>Gunneridae</taxon>
        <taxon>Pentapetalae</taxon>
        <taxon>asterids</taxon>
        <taxon>campanulids</taxon>
        <taxon>Asterales</taxon>
        <taxon>Asteraceae</taxon>
        <taxon>Asteroideae</taxon>
        <taxon>Anthemideae</taxon>
        <taxon>Artemisiinae</taxon>
        <taxon>Artemisia</taxon>
    </lineage>
</organism>
<keyword evidence="4" id="KW-0560">Oxidoreductase</keyword>
<protein>
    <submittedName>
        <fullName evidence="7">Cupredoxin superfamily protein</fullName>
    </submittedName>
</protein>
<dbReference type="GO" id="GO:0016491">
    <property type="term" value="F:oxidoreductase activity"/>
    <property type="evidence" value="ECO:0007669"/>
    <property type="project" value="UniProtKB-KW"/>
</dbReference>
<comment type="caution">
    <text evidence="7">The sequence shown here is derived from an EMBL/GenBank/DDBJ whole genome shotgun (WGS) entry which is preliminary data.</text>
</comment>
<accession>A0A2U1NNE1</accession>
<dbReference type="OrthoDB" id="1734769at2759"/>
<keyword evidence="5" id="KW-0186">Copper</keyword>